<dbReference type="InterPro" id="IPR034733">
    <property type="entry name" value="AcCoA_carboxyl_beta"/>
</dbReference>
<evidence type="ECO:0000313" key="3">
    <source>
        <dbReference type="Proteomes" id="UP000054843"/>
    </source>
</evidence>
<comment type="caution">
    <text evidence="2">The sequence shown here is derived from an EMBL/GenBank/DDBJ whole genome shotgun (WGS) entry which is preliminary data.</text>
</comment>
<dbReference type="InterPro" id="IPR049076">
    <property type="entry name" value="ACCA"/>
</dbReference>
<organism evidence="2 3">
    <name type="scientific">Trichinella papuae</name>
    <dbReference type="NCBI Taxonomy" id="268474"/>
    <lineage>
        <taxon>Eukaryota</taxon>
        <taxon>Metazoa</taxon>
        <taxon>Ecdysozoa</taxon>
        <taxon>Nematoda</taxon>
        <taxon>Enoplea</taxon>
        <taxon>Dorylaimia</taxon>
        <taxon>Trichinellida</taxon>
        <taxon>Trichinellidae</taxon>
        <taxon>Trichinella</taxon>
    </lineage>
</organism>
<evidence type="ECO:0000259" key="1">
    <source>
        <dbReference type="Pfam" id="PF01039"/>
    </source>
</evidence>
<dbReference type="GO" id="GO:0006633">
    <property type="term" value="P:fatty acid biosynthetic process"/>
    <property type="evidence" value="ECO:0007669"/>
    <property type="project" value="TreeGrafter"/>
</dbReference>
<proteinExistence type="predicted"/>
<gene>
    <name evidence="2" type="primary">ACAC</name>
    <name evidence="2" type="ORF">T10_12283</name>
</gene>
<dbReference type="Pfam" id="PF01039">
    <property type="entry name" value="Carboxyl_trans"/>
    <property type="match status" value="1"/>
</dbReference>
<feature type="domain" description="Acetyl-coenzyme A carboxylase carboxyl transferase subunit beta" evidence="1">
    <location>
        <begin position="109"/>
        <end position="242"/>
    </location>
</feature>
<dbReference type="Gene3D" id="3.90.226.10">
    <property type="entry name" value="2-enoyl-CoA Hydratase, Chain A, domain 1"/>
    <property type="match status" value="1"/>
</dbReference>
<dbReference type="STRING" id="268474.A0A0V1M2N4"/>
<dbReference type="PANTHER" id="PTHR45728:SF3">
    <property type="entry name" value="ACETYL-COA CARBOXYLASE"/>
    <property type="match status" value="1"/>
</dbReference>
<accession>A0A0V1M2N4</accession>
<evidence type="ECO:0000313" key="2">
    <source>
        <dbReference type="EMBL" id="KRZ65898.1"/>
    </source>
</evidence>
<reference evidence="2 3" key="1">
    <citation type="submission" date="2015-01" db="EMBL/GenBank/DDBJ databases">
        <title>Evolution of Trichinella species and genotypes.</title>
        <authorList>
            <person name="Korhonen P.K."/>
            <person name="Edoardo P."/>
            <person name="Giuseppe L.R."/>
            <person name="Gasser R.B."/>
        </authorList>
    </citation>
    <scope>NUCLEOTIDE SEQUENCE [LARGE SCALE GENOMIC DNA]</scope>
    <source>
        <strain evidence="2">ISS1980</strain>
    </source>
</reference>
<protein>
    <submittedName>
        <fullName evidence="2">Acetyl-CoA carboxylase</fullName>
    </submittedName>
</protein>
<keyword evidence="3" id="KW-1185">Reference proteome</keyword>
<dbReference type="EMBL" id="JYDO01000283">
    <property type="protein sequence ID" value="KRZ65898.1"/>
    <property type="molecule type" value="Genomic_DNA"/>
</dbReference>
<dbReference type="SUPFAM" id="SSF52096">
    <property type="entry name" value="ClpP/crotonase"/>
    <property type="match status" value="1"/>
</dbReference>
<dbReference type="InterPro" id="IPR029045">
    <property type="entry name" value="ClpP/crotonase-like_dom_sf"/>
</dbReference>
<sequence length="365" mass="41860">MNTSQVDLLYVTIEIEREPFGTFFIEPFVPASENLLVQMFKFFHNNPASMPYVGGVLKVCRLQSVEFAWSPSINEAFLILSQQGNPFIHLIPPSIHSFMKDLDLAAKVCGAWVVVDPSINSRYMEMYADSKSRGGVLEPEGTVEIKYREKDLRKTIKRCDPICQSLLVELKGDNVSDELRSELEEKLRARIDVLLPIHHSVAVQFADLHDRAGRMLAKKVISKVVDWKTSRCVFYWRLRRRLAEEHIKKLITEHSFDQPLNNAQMNALLQHWFDSDVGNQQNQNWADDQITALWFESQIADEQQQSIVREGLKVIQHQQAKNKIKSIFANCPGLLMETAVELVKQLDVGEQDELLKLFMHHASGS</sequence>
<dbReference type="PANTHER" id="PTHR45728">
    <property type="entry name" value="ACETYL-COA CARBOXYLASE, ISOFORM A"/>
    <property type="match status" value="1"/>
</dbReference>
<dbReference type="Proteomes" id="UP000054843">
    <property type="component" value="Unassembled WGS sequence"/>
</dbReference>
<dbReference type="GO" id="GO:0005739">
    <property type="term" value="C:mitochondrion"/>
    <property type="evidence" value="ECO:0007669"/>
    <property type="project" value="TreeGrafter"/>
</dbReference>
<name>A0A0V1M2N4_9BILA</name>
<dbReference type="AlphaFoldDB" id="A0A0V1M2N4"/>
<dbReference type="GO" id="GO:0003989">
    <property type="term" value="F:acetyl-CoA carboxylase activity"/>
    <property type="evidence" value="ECO:0007669"/>
    <property type="project" value="InterPro"/>
</dbReference>